<name>A0A933L3D2_9HYPH</name>
<reference evidence="3" key="1">
    <citation type="submission" date="2020-07" db="EMBL/GenBank/DDBJ databases">
        <title>Huge and variable diversity of episymbiotic CPR bacteria and DPANN archaea in groundwater ecosystems.</title>
        <authorList>
            <person name="He C.Y."/>
            <person name="Keren R."/>
            <person name="Whittaker M."/>
            <person name="Farag I.F."/>
            <person name="Doudna J."/>
            <person name="Cate J.H.D."/>
            <person name="Banfield J.F."/>
        </authorList>
    </citation>
    <scope>NUCLEOTIDE SEQUENCE</scope>
    <source>
        <strain evidence="3">NC_groundwater_1586_Pr3_B-0.1um_66_15</strain>
    </source>
</reference>
<protein>
    <submittedName>
        <fullName evidence="3">Uncharacterized protein</fullName>
    </submittedName>
</protein>
<evidence type="ECO:0000256" key="2">
    <source>
        <dbReference type="SAM" id="Phobius"/>
    </source>
</evidence>
<evidence type="ECO:0000313" key="4">
    <source>
        <dbReference type="Proteomes" id="UP000782610"/>
    </source>
</evidence>
<gene>
    <name evidence="3" type="ORF">HY834_07350</name>
</gene>
<dbReference type="Proteomes" id="UP000782610">
    <property type="component" value="Unassembled WGS sequence"/>
</dbReference>
<dbReference type="AlphaFoldDB" id="A0A933L3D2"/>
<dbReference type="EMBL" id="JACRAF010000022">
    <property type="protein sequence ID" value="MBI4921550.1"/>
    <property type="molecule type" value="Genomic_DNA"/>
</dbReference>
<feature type="transmembrane region" description="Helical" evidence="2">
    <location>
        <begin position="7"/>
        <end position="29"/>
    </location>
</feature>
<keyword evidence="2" id="KW-0812">Transmembrane</keyword>
<keyword evidence="2" id="KW-1133">Transmembrane helix</keyword>
<feature type="region of interest" description="Disordered" evidence="1">
    <location>
        <begin position="77"/>
        <end position="121"/>
    </location>
</feature>
<comment type="caution">
    <text evidence="3">The sequence shown here is derived from an EMBL/GenBank/DDBJ whole genome shotgun (WGS) entry which is preliminary data.</text>
</comment>
<evidence type="ECO:0000313" key="3">
    <source>
        <dbReference type="EMBL" id="MBI4921550.1"/>
    </source>
</evidence>
<keyword evidence="2" id="KW-0472">Membrane</keyword>
<accession>A0A933L3D2</accession>
<organism evidence="3 4">
    <name type="scientific">Devosia nanyangense</name>
    <dbReference type="NCBI Taxonomy" id="1228055"/>
    <lineage>
        <taxon>Bacteria</taxon>
        <taxon>Pseudomonadati</taxon>
        <taxon>Pseudomonadota</taxon>
        <taxon>Alphaproteobacteria</taxon>
        <taxon>Hyphomicrobiales</taxon>
        <taxon>Devosiaceae</taxon>
        <taxon>Devosia</taxon>
    </lineage>
</organism>
<sequence>MLWQNALFIGFACIVCGYMGTLGFWSALVVSPFTIVLARFGGFYAEMDLTGWSMLIAPTASAFLAAALATAWRKRHPPEPDFVAPPPPGRRRTRTSRASGDAFELYGARKPPASGDEPDRQ</sequence>
<evidence type="ECO:0000256" key="1">
    <source>
        <dbReference type="SAM" id="MobiDB-lite"/>
    </source>
</evidence>
<proteinExistence type="predicted"/>
<feature type="transmembrane region" description="Helical" evidence="2">
    <location>
        <begin position="49"/>
        <end position="72"/>
    </location>
</feature>